<gene>
    <name evidence="4" type="ORF">E1212_03900</name>
</gene>
<name>A0A4R4RW46_9ACTN</name>
<comment type="caution">
    <text evidence="4">The sequence shown here is derived from an EMBL/GenBank/DDBJ whole genome shotgun (WGS) entry which is preliminary data.</text>
</comment>
<feature type="region of interest" description="Disordered" evidence="1">
    <location>
        <begin position="1"/>
        <end position="27"/>
    </location>
</feature>
<organism evidence="4 5">
    <name type="scientific">Jiangella ureilytica</name>
    <dbReference type="NCBI Taxonomy" id="2530374"/>
    <lineage>
        <taxon>Bacteria</taxon>
        <taxon>Bacillati</taxon>
        <taxon>Actinomycetota</taxon>
        <taxon>Actinomycetes</taxon>
        <taxon>Jiangellales</taxon>
        <taxon>Jiangellaceae</taxon>
        <taxon>Jiangella</taxon>
    </lineage>
</organism>
<evidence type="ECO:0000313" key="4">
    <source>
        <dbReference type="EMBL" id="TDC53944.1"/>
    </source>
</evidence>
<dbReference type="RefSeq" id="WP_131979408.1">
    <property type="nucleotide sequence ID" value="NZ_SMKL01000006.1"/>
</dbReference>
<evidence type="ECO:0000313" key="5">
    <source>
        <dbReference type="Proteomes" id="UP000295621"/>
    </source>
</evidence>
<dbReference type="GO" id="GO:0009317">
    <property type="term" value="C:acetyl-CoA carboxylase complex"/>
    <property type="evidence" value="ECO:0007669"/>
    <property type="project" value="TreeGrafter"/>
</dbReference>
<dbReference type="OrthoDB" id="5240504at2"/>
<dbReference type="PANTHER" id="PTHR43842">
    <property type="entry name" value="PROPIONYL-COA CARBOXYLASE BETA CHAIN"/>
    <property type="match status" value="1"/>
</dbReference>
<evidence type="ECO:0000256" key="1">
    <source>
        <dbReference type="SAM" id="MobiDB-lite"/>
    </source>
</evidence>
<dbReference type="SUPFAM" id="SSF52096">
    <property type="entry name" value="ClpP/crotonase"/>
    <property type="match status" value="2"/>
</dbReference>
<evidence type="ECO:0000259" key="3">
    <source>
        <dbReference type="PROSITE" id="PS50989"/>
    </source>
</evidence>
<keyword evidence="5" id="KW-1185">Reference proteome</keyword>
<evidence type="ECO:0000259" key="2">
    <source>
        <dbReference type="PROSITE" id="PS50980"/>
    </source>
</evidence>
<dbReference type="PROSITE" id="PS50980">
    <property type="entry name" value="COA_CT_NTER"/>
    <property type="match status" value="1"/>
</dbReference>
<dbReference type="PANTHER" id="PTHR43842:SF2">
    <property type="entry name" value="PROPIONYL-COA CARBOXYLASE BETA CHAIN, MITOCHONDRIAL"/>
    <property type="match status" value="1"/>
</dbReference>
<dbReference type="Gene3D" id="3.90.226.10">
    <property type="entry name" value="2-enoyl-CoA Hydratase, Chain A, domain 1"/>
    <property type="match status" value="2"/>
</dbReference>
<dbReference type="InterPro" id="IPR029045">
    <property type="entry name" value="ClpP/crotonase-like_dom_sf"/>
</dbReference>
<protein>
    <submittedName>
        <fullName evidence="4">Acyl-CoA carboxylase subunit beta</fullName>
    </submittedName>
</protein>
<feature type="domain" description="CoA carboxyltransferase C-terminal" evidence="3">
    <location>
        <begin position="226"/>
        <end position="466"/>
    </location>
</feature>
<dbReference type="InterPro" id="IPR051047">
    <property type="entry name" value="AccD/PCCB"/>
</dbReference>
<reference evidence="4 5" key="1">
    <citation type="submission" date="2019-02" db="EMBL/GenBank/DDBJ databases">
        <title>Draft genome sequences of novel Actinobacteria.</title>
        <authorList>
            <person name="Sahin N."/>
            <person name="Ay H."/>
            <person name="Saygin H."/>
        </authorList>
    </citation>
    <scope>NUCLEOTIDE SEQUENCE [LARGE SCALE GENOMIC DNA]</scope>
    <source>
        <strain evidence="4 5">KC603</strain>
    </source>
</reference>
<dbReference type="GO" id="GO:0004658">
    <property type="term" value="F:propionyl-CoA carboxylase activity"/>
    <property type="evidence" value="ECO:0007669"/>
    <property type="project" value="TreeGrafter"/>
</dbReference>
<sequence length="480" mass="50143">MTALADRPASSKPTATKPPRDEDPRNPKHRLAALFDEGSLELISADDLSGMLAAVGTVQGTPAVAFCSDATVMGGAMGADGCRVVVEAYERALADGVPIIGLWHSGGARLPEGVLSLHAVGQIFAVMTRASGKIPQLSVVLGPAAGGGAYGPALTDIVIMGPEGRVFVTGPEVVRSVTGEDVDMLRLGGPEPHGRRSGVVHVVASTEREALDRARTLGSLLGAQGTLDAEAVADRDLGVHFPESAKRAYDVHPIVSDLLDDEDGIELHPRWAPNITTTLGRFGGRTVGVIANNPLRLGGCLDSTSAEKAARFVRMCDAFGVPLLVIVDVPGYLPGVGQEWDGVVRRGAKLLHAFAEATVPRVTLVTRKVYGGAYIAMNSRALGATRVFAWPTAEVAVMGAVAAVRILHRRKLAEVAPEVRPQVEAELAEEHQRITGSLDRAIEIGVIDEVITPENTRSALAAAIAAAPAGQRGSHGNIPL</sequence>
<dbReference type="AlphaFoldDB" id="A0A4R4RW46"/>
<dbReference type="Pfam" id="PF01039">
    <property type="entry name" value="Carboxyl_trans"/>
    <property type="match status" value="1"/>
</dbReference>
<feature type="domain" description="CoA carboxyltransferase N-terminal" evidence="2">
    <location>
        <begin position="1"/>
        <end position="233"/>
    </location>
</feature>
<dbReference type="PROSITE" id="PS50989">
    <property type="entry name" value="COA_CT_CTER"/>
    <property type="match status" value="1"/>
</dbReference>
<dbReference type="EMBL" id="SMKL01000006">
    <property type="protein sequence ID" value="TDC53944.1"/>
    <property type="molecule type" value="Genomic_DNA"/>
</dbReference>
<proteinExistence type="predicted"/>
<dbReference type="InterPro" id="IPR011762">
    <property type="entry name" value="COA_CT_N"/>
</dbReference>
<dbReference type="InterPro" id="IPR011763">
    <property type="entry name" value="COA_CT_C"/>
</dbReference>
<accession>A0A4R4RW46</accession>
<dbReference type="InterPro" id="IPR034733">
    <property type="entry name" value="AcCoA_carboxyl_beta"/>
</dbReference>
<dbReference type="Proteomes" id="UP000295621">
    <property type="component" value="Unassembled WGS sequence"/>
</dbReference>